<name>A0A834FN03_ORYME</name>
<organism evidence="2 3">
    <name type="scientific">Oryzias melastigma</name>
    <name type="common">Marine medaka</name>
    <dbReference type="NCBI Taxonomy" id="30732"/>
    <lineage>
        <taxon>Eukaryota</taxon>
        <taxon>Metazoa</taxon>
        <taxon>Chordata</taxon>
        <taxon>Craniata</taxon>
        <taxon>Vertebrata</taxon>
        <taxon>Euteleostomi</taxon>
        <taxon>Actinopterygii</taxon>
        <taxon>Neopterygii</taxon>
        <taxon>Teleostei</taxon>
        <taxon>Neoteleostei</taxon>
        <taxon>Acanthomorphata</taxon>
        <taxon>Ovalentaria</taxon>
        <taxon>Atherinomorphae</taxon>
        <taxon>Beloniformes</taxon>
        <taxon>Adrianichthyidae</taxon>
        <taxon>Oryziinae</taxon>
        <taxon>Oryzias</taxon>
    </lineage>
</organism>
<comment type="caution">
    <text evidence="2">The sequence shown here is derived from an EMBL/GenBank/DDBJ whole genome shotgun (WGS) entry which is preliminary data.</text>
</comment>
<accession>A0A834FN03</accession>
<reference evidence="2" key="1">
    <citation type="journal article" name="BMC Genomics">
        <title>Long-read sequencing and de novo genome assembly of marine medaka (Oryzias melastigma).</title>
        <authorList>
            <person name="Liang P."/>
            <person name="Saqib H.S.A."/>
            <person name="Ni X."/>
            <person name="Shen Y."/>
        </authorList>
    </citation>
    <scope>NUCLEOTIDE SEQUENCE</scope>
    <source>
        <strain evidence="2">Bigg-433</strain>
    </source>
</reference>
<protein>
    <submittedName>
        <fullName evidence="2">Uncharacterized protein</fullName>
    </submittedName>
</protein>
<evidence type="ECO:0000313" key="2">
    <source>
        <dbReference type="EMBL" id="KAF6737298.1"/>
    </source>
</evidence>
<evidence type="ECO:0000313" key="3">
    <source>
        <dbReference type="Proteomes" id="UP000646548"/>
    </source>
</evidence>
<dbReference type="Proteomes" id="UP000646548">
    <property type="component" value="Unassembled WGS sequence"/>
</dbReference>
<dbReference type="AlphaFoldDB" id="A0A834FN03"/>
<dbReference type="EMBL" id="WKFB01000067">
    <property type="protein sequence ID" value="KAF6737298.1"/>
    <property type="molecule type" value="Genomic_DNA"/>
</dbReference>
<feature type="region of interest" description="Disordered" evidence="1">
    <location>
        <begin position="74"/>
        <end position="96"/>
    </location>
</feature>
<gene>
    <name evidence="2" type="ORF">FQA47_016030</name>
</gene>
<evidence type="ECO:0000256" key="1">
    <source>
        <dbReference type="SAM" id="MobiDB-lite"/>
    </source>
</evidence>
<sequence length="96" mass="10529">MSRRSEQSGSMKLKMLKVHTRLRLRIKNLLRENATPCPRRGNPPTEPAFRTTVCSGAPDGVRTAKVSAEVTALLGGGKGRRESAPHLRQVSRPEPS</sequence>
<proteinExistence type="predicted"/>